<dbReference type="RefSeq" id="WP_246509581.1">
    <property type="nucleotide sequence ID" value="NZ_JACHIN010000008.1"/>
</dbReference>
<dbReference type="Proteomes" id="UP000568380">
    <property type="component" value="Unassembled WGS sequence"/>
</dbReference>
<dbReference type="CDD" id="cd03323">
    <property type="entry name" value="D-glucarate_dehydratase"/>
    <property type="match status" value="1"/>
</dbReference>
<dbReference type="GO" id="GO:0046872">
    <property type="term" value="F:metal ion binding"/>
    <property type="evidence" value="ECO:0007669"/>
    <property type="project" value="UniProtKB-KW"/>
</dbReference>
<feature type="domain" description="Mandelate racemase/muconate lactonizing enzyme C-terminal" evidence="10">
    <location>
        <begin position="171"/>
        <end position="265"/>
    </location>
</feature>
<evidence type="ECO:0000256" key="3">
    <source>
        <dbReference type="ARBA" id="ARBA00005183"/>
    </source>
</evidence>
<evidence type="ECO:0000256" key="2">
    <source>
        <dbReference type="ARBA" id="ARBA00001946"/>
    </source>
</evidence>
<reference evidence="11 12" key="1">
    <citation type="submission" date="2020-08" db="EMBL/GenBank/DDBJ databases">
        <title>Genomic Encyclopedia of Type Strains, Phase IV (KMG-IV): sequencing the most valuable type-strain genomes for metagenomic binning, comparative biology and taxonomic classification.</title>
        <authorList>
            <person name="Goeker M."/>
        </authorList>
    </citation>
    <scope>NUCLEOTIDE SEQUENCE [LARGE SCALE GENOMIC DNA]</scope>
    <source>
        <strain evidence="11 12">DSM 45385</strain>
    </source>
</reference>
<dbReference type="InterPro" id="IPR034598">
    <property type="entry name" value="GlucD-like"/>
</dbReference>
<comment type="cofactor">
    <cofactor evidence="2">
        <name>Mg(2+)</name>
        <dbReference type="ChEBI" id="CHEBI:18420"/>
    </cofactor>
</comment>
<evidence type="ECO:0000256" key="7">
    <source>
        <dbReference type="ARBA" id="ARBA00022842"/>
    </source>
</evidence>
<evidence type="ECO:0000259" key="10">
    <source>
        <dbReference type="SMART" id="SM00922"/>
    </source>
</evidence>
<dbReference type="InterPro" id="IPR013342">
    <property type="entry name" value="Mandelate_racemase_C"/>
</dbReference>
<comment type="similarity">
    <text evidence="4">Belongs to the mandelate racemase/muconate lactonizing enzyme family. GlucD subfamily.</text>
</comment>
<protein>
    <recommendedName>
        <fullName evidence="5">glucarate dehydratase</fullName>
        <ecNumber evidence="5">4.2.1.40</ecNumber>
    </recommendedName>
</protein>
<evidence type="ECO:0000256" key="9">
    <source>
        <dbReference type="PIRSR" id="PIRSR634598-1"/>
    </source>
</evidence>
<dbReference type="InterPro" id="IPR029065">
    <property type="entry name" value="Enolase_C-like"/>
</dbReference>
<comment type="catalytic activity">
    <reaction evidence="1">
        <text>D-glucarate = 5-dehydro-4-deoxy-D-glucarate + H2O</text>
        <dbReference type="Rhea" id="RHEA:14573"/>
        <dbReference type="ChEBI" id="CHEBI:15377"/>
        <dbReference type="ChEBI" id="CHEBI:30612"/>
        <dbReference type="ChEBI" id="CHEBI:42819"/>
        <dbReference type="EC" id="4.2.1.40"/>
    </reaction>
</comment>
<dbReference type="Gene3D" id="3.20.20.120">
    <property type="entry name" value="Enolase-like C-terminal domain"/>
    <property type="match status" value="1"/>
</dbReference>
<evidence type="ECO:0000313" key="12">
    <source>
        <dbReference type="Proteomes" id="UP000568380"/>
    </source>
</evidence>
<feature type="active site" description="Proton acceptor" evidence="9">
    <location>
        <position position="193"/>
    </location>
</feature>
<evidence type="ECO:0000256" key="6">
    <source>
        <dbReference type="ARBA" id="ARBA00022723"/>
    </source>
</evidence>
<dbReference type="AlphaFoldDB" id="A0A7W8A6C5"/>
<evidence type="ECO:0000256" key="5">
    <source>
        <dbReference type="ARBA" id="ARBA00011973"/>
    </source>
</evidence>
<keyword evidence="8 11" id="KW-0456">Lyase</keyword>
<comment type="caution">
    <text evidence="11">The sequence shown here is derived from an EMBL/GenBank/DDBJ whole genome shotgun (WGS) entry which is preliminary data.</text>
</comment>
<dbReference type="SMART" id="SM00922">
    <property type="entry name" value="MR_MLE"/>
    <property type="match status" value="1"/>
</dbReference>
<feature type="active site" description="Proton acceptor" evidence="9">
    <location>
        <position position="320"/>
    </location>
</feature>
<dbReference type="EC" id="4.2.1.40" evidence="5"/>
<dbReference type="Pfam" id="PF02746">
    <property type="entry name" value="MR_MLE_N"/>
    <property type="match status" value="1"/>
</dbReference>
<comment type="pathway">
    <text evidence="3">Carbohydrate acid metabolism; D-glucarate degradation; 2,5-dioxopentanoate from D-glucarate: step 1/2.</text>
</comment>
<dbReference type="InterPro" id="IPR029017">
    <property type="entry name" value="Enolase-like_N"/>
</dbReference>
<dbReference type="EMBL" id="JACHIN010000008">
    <property type="protein sequence ID" value="MBB5080400.1"/>
    <property type="molecule type" value="Genomic_DNA"/>
</dbReference>
<evidence type="ECO:0000256" key="4">
    <source>
        <dbReference type="ARBA" id="ARBA00009938"/>
    </source>
</evidence>
<accession>A0A7W8A6C5</accession>
<dbReference type="SFLD" id="SFLDG00055">
    <property type="entry name" value="glucarate_dehydratase"/>
    <property type="match status" value="1"/>
</dbReference>
<gene>
    <name evidence="11" type="ORF">HNR40_005887</name>
</gene>
<dbReference type="Gene3D" id="3.30.390.10">
    <property type="entry name" value="Enolase-like, N-terminal domain"/>
    <property type="match status" value="1"/>
</dbReference>
<evidence type="ECO:0000313" key="11">
    <source>
        <dbReference type="EMBL" id="MBB5080400.1"/>
    </source>
</evidence>
<keyword evidence="6" id="KW-0479">Metal-binding</keyword>
<dbReference type="SFLD" id="SFLDS00001">
    <property type="entry name" value="Enolase"/>
    <property type="match status" value="1"/>
</dbReference>
<evidence type="ECO:0000256" key="8">
    <source>
        <dbReference type="ARBA" id="ARBA00023239"/>
    </source>
</evidence>
<name>A0A7W8A6C5_9ACTN</name>
<evidence type="ECO:0000256" key="1">
    <source>
        <dbReference type="ARBA" id="ARBA00001426"/>
    </source>
</evidence>
<dbReference type="SUPFAM" id="SSF51604">
    <property type="entry name" value="Enolase C-terminal domain-like"/>
    <property type="match status" value="1"/>
</dbReference>
<dbReference type="PANTHER" id="PTHR48080">
    <property type="entry name" value="D-GALACTONATE DEHYDRATASE-RELATED"/>
    <property type="match status" value="1"/>
</dbReference>
<dbReference type="PANTHER" id="PTHR48080:SF4">
    <property type="entry name" value="GLUCARATE DEHYDRATASE"/>
    <property type="match status" value="1"/>
</dbReference>
<sequence>MDGGNMIIQEIRVTPLAFRDPPLLNAAGVHEPWALRTIIEVITDDGLSGLGETYGDLDHLTKMRECAPALIGVDVHHTNEIYTRISAIVGDVVSDLHGLTGTSTKEKSIDRVFSPFEVALLDIRGKAAGVPVCDLLGGRVREAVPYSAYLFYKWDSHPGGTPDRFGAALDPAGLVEQAALFIKEYGFRSIKLKGGVLPPDDEIAAIRALHEAFPGVPLRLDPNTAWTPETSIRVAHELQGALQYLEDPCPEISGMADVSRNIATKLATNMCVVTPEHLPPAIASDAIQVLLLDHHYWGGLTRSAQVAALCGTFGLDLSMHSNSHLGISLAAMTHLAAATPNLTYACDTHTPWQDGQDVVAPGALRFVDGAVPVPDGPGLGVELDREALATMHEQYLTCGLTSRDDTGYMRRFDPEFVVKRGHW</sequence>
<proteinExistence type="inferred from homology"/>
<keyword evidence="12" id="KW-1185">Reference proteome</keyword>
<dbReference type="SUPFAM" id="SSF54826">
    <property type="entry name" value="Enolase N-terminal domain-like"/>
    <property type="match status" value="1"/>
</dbReference>
<dbReference type="InterPro" id="IPR036849">
    <property type="entry name" value="Enolase-like_C_sf"/>
</dbReference>
<dbReference type="InterPro" id="IPR034593">
    <property type="entry name" value="DgoD-like"/>
</dbReference>
<dbReference type="InterPro" id="IPR013341">
    <property type="entry name" value="Mandelate_racemase_N_dom"/>
</dbReference>
<keyword evidence="7" id="KW-0460">Magnesium</keyword>
<dbReference type="Pfam" id="PF13378">
    <property type="entry name" value="MR_MLE_C"/>
    <property type="match status" value="1"/>
</dbReference>
<organism evidence="11 12">
    <name type="scientific">Nonomuraea endophytica</name>
    <dbReference type="NCBI Taxonomy" id="714136"/>
    <lineage>
        <taxon>Bacteria</taxon>
        <taxon>Bacillati</taxon>
        <taxon>Actinomycetota</taxon>
        <taxon>Actinomycetes</taxon>
        <taxon>Streptosporangiales</taxon>
        <taxon>Streptosporangiaceae</taxon>
        <taxon>Nonomuraea</taxon>
    </lineage>
</organism>
<dbReference type="GO" id="GO:0008872">
    <property type="term" value="F:glucarate dehydratase activity"/>
    <property type="evidence" value="ECO:0007669"/>
    <property type="project" value="UniProtKB-EC"/>
</dbReference>